<reference evidence="1" key="1">
    <citation type="submission" date="2007-10" db="EMBL/GenBank/DDBJ databases">
        <authorList>
            <person name="Fulton L."/>
            <person name="Clifton S."/>
            <person name="Fulton B."/>
            <person name="Xu J."/>
            <person name="Minx P."/>
            <person name="Pepin K.H."/>
            <person name="Johnson M."/>
            <person name="Thiruvilangam P."/>
            <person name="Bhonagiri V."/>
            <person name="Nash W.E."/>
            <person name="Mardis E.R."/>
            <person name="Wilson R.K."/>
        </authorList>
    </citation>
    <scope>NUCLEOTIDE SEQUENCE [LARGE SCALE GENOMIC DNA]</scope>
    <source>
        <strain evidence="1">DSM 15702</strain>
    </source>
</reference>
<sequence>MVATGGYFFLLKEMIVNIITVKAVRNIPICVKSLSVMYTASPPFKALSHFGR</sequence>
<accession>B0MNT0</accession>
<evidence type="ECO:0000313" key="1">
    <source>
        <dbReference type="EMBL" id="EDS00567.1"/>
    </source>
</evidence>
<dbReference type="EMBL" id="ABCA03000047">
    <property type="protein sequence ID" value="EDS00567.1"/>
    <property type="molecule type" value="Genomic_DNA"/>
</dbReference>
<dbReference type="AlphaFoldDB" id="B0MNT0"/>
<reference evidence="1" key="2">
    <citation type="submission" date="2014-06" db="EMBL/GenBank/DDBJ databases">
        <title>Draft genome sequence of Eubacterium siraeum (DSM 15702).</title>
        <authorList>
            <person name="Sudarsanam P."/>
            <person name="Ley R."/>
            <person name="Guruge J."/>
            <person name="Turnbaugh P.J."/>
            <person name="Mahowald M."/>
            <person name="Liep D."/>
            <person name="Gordon J."/>
        </authorList>
    </citation>
    <scope>NUCLEOTIDE SEQUENCE</scope>
    <source>
        <strain evidence="1">DSM 15702</strain>
    </source>
</reference>
<proteinExistence type="predicted"/>
<evidence type="ECO:0000313" key="2">
    <source>
        <dbReference type="Proteomes" id="UP000005326"/>
    </source>
</evidence>
<name>B0MNT0_9FIRM</name>
<keyword evidence="2" id="KW-1185">Reference proteome</keyword>
<dbReference type="Proteomes" id="UP000005326">
    <property type="component" value="Unassembled WGS sequence"/>
</dbReference>
<gene>
    <name evidence="1" type="ORF">EUBSIR_01487</name>
</gene>
<protein>
    <submittedName>
        <fullName evidence="1">Uncharacterized protein</fullName>
    </submittedName>
</protein>
<organism evidence="1 2">
    <name type="scientific">[Eubacterium] siraeum DSM 15702</name>
    <dbReference type="NCBI Taxonomy" id="428128"/>
    <lineage>
        <taxon>Bacteria</taxon>
        <taxon>Bacillati</taxon>
        <taxon>Bacillota</taxon>
        <taxon>Clostridia</taxon>
        <taxon>Eubacteriales</taxon>
        <taxon>Oscillospiraceae</taxon>
        <taxon>Oscillospiraceae incertae sedis</taxon>
    </lineage>
</organism>
<comment type="caution">
    <text evidence="1">The sequence shown here is derived from an EMBL/GenBank/DDBJ whole genome shotgun (WGS) entry which is preliminary data.</text>
</comment>